<organism evidence="1 2">
    <name type="scientific">Portunus trituberculatus</name>
    <name type="common">Swimming crab</name>
    <name type="synonym">Neptunus trituberculatus</name>
    <dbReference type="NCBI Taxonomy" id="210409"/>
    <lineage>
        <taxon>Eukaryota</taxon>
        <taxon>Metazoa</taxon>
        <taxon>Ecdysozoa</taxon>
        <taxon>Arthropoda</taxon>
        <taxon>Crustacea</taxon>
        <taxon>Multicrustacea</taxon>
        <taxon>Malacostraca</taxon>
        <taxon>Eumalacostraca</taxon>
        <taxon>Eucarida</taxon>
        <taxon>Decapoda</taxon>
        <taxon>Pleocyemata</taxon>
        <taxon>Brachyura</taxon>
        <taxon>Eubrachyura</taxon>
        <taxon>Portunoidea</taxon>
        <taxon>Portunidae</taxon>
        <taxon>Portuninae</taxon>
        <taxon>Portunus</taxon>
    </lineage>
</organism>
<dbReference type="AlphaFoldDB" id="A0A5B7IDP6"/>
<proteinExistence type="predicted"/>
<protein>
    <submittedName>
        <fullName evidence="1">Uncharacterized protein</fullName>
    </submittedName>
</protein>
<name>A0A5B7IDP6_PORTR</name>
<accession>A0A5B7IDP6</accession>
<evidence type="ECO:0000313" key="1">
    <source>
        <dbReference type="EMBL" id="MPC78834.1"/>
    </source>
</evidence>
<comment type="caution">
    <text evidence="1">The sequence shown here is derived from an EMBL/GenBank/DDBJ whole genome shotgun (WGS) entry which is preliminary data.</text>
</comment>
<gene>
    <name evidence="1" type="ORF">E2C01_073333</name>
</gene>
<evidence type="ECO:0000313" key="2">
    <source>
        <dbReference type="Proteomes" id="UP000324222"/>
    </source>
</evidence>
<dbReference type="EMBL" id="VSRR010049500">
    <property type="protein sequence ID" value="MPC78834.1"/>
    <property type="molecule type" value="Genomic_DNA"/>
</dbReference>
<reference evidence="1 2" key="1">
    <citation type="submission" date="2019-05" db="EMBL/GenBank/DDBJ databases">
        <title>Another draft genome of Portunus trituberculatus and its Hox gene families provides insights of decapod evolution.</title>
        <authorList>
            <person name="Jeong J.-H."/>
            <person name="Song I."/>
            <person name="Kim S."/>
            <person name="Choi T."/>
            <person name="Kim D."/>
            <person name="Ryu S."/>
            <person name="Kim W."/>
        </authorList>
    </citation>
    <scope>NUCLEOTIDE SEQUENCE [LARGE SCALE GENOMIC DNA]</scope>
    <source>
        <tissue evidence="1">Muscle</tissue>
    </source>
</reference>
<dbReference type="Proteomes" id="UP000324222">
    <property type="component" value="Unassembled WGS sequence"/>
</dbReference>
<keyword evidence="2" id="KW-1185">Reference proteome</keyword>
<sequence>MQTPASSHSLREEQTSSNIICISQALRSIPLWDKSKKRKNINHITFLPSYSLPCPSHSLPLSTHPTTHFNSSTLPCCLATSHTLPRPPTSTTAVTRITNTPATITITCSMSVYTTARTPP</sequence>